<evidence type="ECO:0008006" key="3">
    <source>
        <dbReference type="Google" id="ProtNLM"/>
    </source>
</evidence>
<dbReference type="InterPro" id="IPR014942">
    <property type="entry name" value="AbiEii"/>
</dbReference>
<dbReference type="AlphaFoldDB" id="A0A1F5WFQ6"/>
<protein>
    <recommendedName>
        <fullName evidence="3">Nucleotidyl transferase AbiEii/AbiGii toxin family protein</fullName>
    </recommendedName>
</protein>
<dbReference type="Proteomes" id="UP000178276">
    <property type="component" value="Unassembled WGS sequence"/>
</dbReference>
<name>A0A1F5WFQ6_9BACT</name>
<gene>
    <name evidence="1" type="ORF">A2W57_01815</name>
</gene>
<evidence type="ECO:0000313" key="2">
    <source>
        <dbReference type="Proteomes" id="UP000178276"/>
    </source>
</evidence>
<organism evidence="1 2">
    <name type="scientific">Candidatus Giovannonibacteria bacterium RIFCSPHIGHO2_02_43_16</name>
    <dbReference type="NCBI Taxonomy" id="1798331"/>
    <lineage>
        <taxon>Bacteria</taxon>
        <taxon>Candidatus Giovannoniibacteriota</taxon>
    </lineage>
</organism>
<evidence type="ECO:0000313" key="1">
    <source>
        <dbReference type="EMBL" id="OGF74141.1"/>
    </source>
</evidence>
<comment type="caution">
    <text evidence="1">The sequence shown here is derived from an EMBL/GenBank/DDBJ whole genome shotgun (WGS) entry which is preliminary data.</text>
</comment>
<dbReference type="Pfam" id="PF08843">
    <property type="entry name" value="AbiEii"/>
    <property type="match status" value="1"/>
</dbReference>
<sequence>MHEEALTKKAAELFPLFRKFKRFYLVGGTALALQIGHRISVDFDFFTSEKLSSTLLQQVKRIFSGHTLSVTYRAPEQLNVLIDNVKTTFFRYPYPVVDQHIKYKMVQIATVREIAAMKALAVGKRLAYKDYVDWYFLLNEEHVDLREVIASAKKKFEDDFNDRLFLGQLVSLEDISTQKIDFLREEISRNTIAAFLKRTVRQFKL</sequence>
<accession>A0A1F5WFQ6</accession>
<reference evidence="1 2" key="1">
    <citation type="journal article" date="2016" name="Nat. Commun.">
        <title>Thousands of microbial genomes shed light on interconnected biogeochemical processes in an aquifer system.</title>
        <authorList>
            <person name="Anantharaman K."/>
            <person name="Brown C.T."/>
            <person name="Hug L.A."/>
            <person name="Sharon I."/>
            <person name="Castelle C.J."/>
            <person name="Probst A.J."/>
            <person name="Thomas B.C."/>
            <person name="Singh A."/>
            <person name="Wilkins M.J."/>
            <person name="Karaoz U."/>
            <person name="Brodie E.L."/>
            <person name="Williams K.H."/>
            <person name="Hubbard S.S."/>
            <person name="Banfield J.F."/>
        </authorList>
    </citation>
    <scope>NUCLEOTIDE SEQUENCE [LARGE SCALE GENOMIC DNA]</scope>
</reference>
<dbReference type="EMBL" id="MFHJ01000015">
    <property type="protein sequence ID" value="OGF74141.1"/>
    <property type="molecule type" value="Genomic_DNA"/>
</dbReference>
<dbReference type="STRING" id="1798331.A2W57_01815"/>
<proteinExistence type="predicted"/>